<evidence type="ECO:0000256" key="1">
    <source>
        <dbReference type="ARBA" id="ARBA00006865"/>
    </source>
</evidence>
<protein>
    <recommendedName>
        <fullName evidence="3">GH16 domain-containing protein</fullName>
    </recommendedName>
</protein>
<reference evidence="5 6" key="2">
    <citation type="submission" date="2019-07" db="EMBL/GenBank/DDBJ databases">
        <title>Algibacter marinivivus sp. nov., isolated from the surface of a marine red alga.</title>
        <authorList>
            <person name="Zhong X."/>
            <person name="Xu W."/>
            <person name="Zhang Y."/>
            <person name="Zhang Q."/>
            <person name="Du Z."/>
        </authorList>
    </citation>
    <scope>NUCLEOTIDE SEQUENCE [LARGE SCALE GENOMIC DNA]</scope>
    <source>
        <strain evidence="5 6">RU-4-M-4</strain>
    </source>
</reference>
<dbReference type="OrthoDB" id="9809583at2"/>
<gene>
    <name evidence="4" type="ORF">F2B50_13840</name>
    <name evidence="5" type="ORF">FPF71_13840</name>
</gene>
<name>A0A5M7B2Z6_9FLAO</name>
<keyword evidence="6" id="KW-1185">Reference proteome</keyword>
<feature type="signal peptide" evidence="2">
    <location>
        <begin position="1"/>
        <end position="26"/>
    </location>
</feature>
<dbReference type="Gene3D" id="2.60.120.200">
    <property type="match status" value="1"/>
</dbReference>
<sequence length="1015" mass="111266">MKFTKHFNFRVTAVLLFSLVCMVVNAQDWAAIPIPADAGAGNAWIIDNDASDDFNYTFNATTTRTNFGPVSDSDKWINFFHNNYQGPGPTNWEEENVSVSGGFLRLLNDREFNNGVPVMKTFGNVTRPETRAACITGAKRVIYPVFVEAKVRVMNSALATDVWLLSPDDTQEIDIIECYGGPMSDNRNSFFAPSVHLSHHVFVRSPFKDYQPADWNSWYRKDGVTQWGGVDIRIGIYWKSPTILEYYIDGELVRVINNDAVASRLPDGTWEYTYPTAVTSTEQNGQLVRFESGQKTGYQAMTVASSLEEAKKLSEISVIDPFNYLGNDRRFSKEMDIIINTEDQSWQAEANRSPNNTEILNATDNTMLVDWIRVYKPEPTGDRARSLSFDNKSNYILSGDALPTFTIGERTEIDVTYATGIAGGIEEDLNYVATQIQQLDENDQVVGVSSFISPITGNEVNATSTSIQYEIPTTFNDGTTPIPSSANLPTGHKLKLLFYMSVDGDAAFADASEEIILVLQAPRERSITFDNKSDYILAGETVPSFELSETFDVTVTYATGISNGIEEDLGYIATMLRQVDASGATVKTSAFNVAIEGTSANAATTTYQFTIPTTYNDDSPVIRTDNLPVGHNLKLIIFMSVDGDTSFADGSEEIILTPPAPRERSITFDNKSDYILAGETVPTFDLGQTFDITTTYATGVANEVEEDLHYVATMLREVDASGAAVKTSAFNVVIEGTADNVGTSTYQFTIPTTFSDGSPVVRTSDLPAGHKLKLLVFMSVNGDTGFADGSVDIILAPPAPRNRSITFDNKSDYILSGDTDPTFELNQTVDIIVTYATGVVNEVEEDLHYVATMLRQVDGNDNPVNTSTFNVAIEGTSANAATTTYQFTIPTTFSDGSPVPTTEDLPTDNKLILLIFMSVDGDTGFAVGSSEAKIVSEGSLSVSNLKKNKEIVVSPNPFTSELLIDIDTNIPWKLYNIQGQQVLSGSSNRLKGDFLIPGLYFLSIDNKQVIKVIKN</sequence>
<dbReference type="EMBL" id="VWRS01000008">
    <property type="protein sequence ID" value="KAA5823769.1"/>
    <property type="molecule type" value="Genomic_DNA"/>
</dbReference>
<reference evidence="4 7" key="1">
    <citation type="journal article" date="2015" name="Int. J. Syst. Evol. Microbiol.">
        <title>Algibacter amylolyticus sp. nov., isolated from intertidal sediment.</title>
        <authorList>
            <person name="Zhang D.C."/>
            <person name="Wu J."/>
            <person name="Neuner K."/>
            <person name="Yao J."/>
            <person name="Margesin R."/>
        </authorList>
    </citation>
    <scope>NUCLEOTIDE SEQUENCE [LARGE SCALE GENOMIC DNA]</scope>
    <source>
        <strain evidence="4 7">RU-4-M-4</strain>
    </source>
</reference>
<dbReference type="GO" id="GO:0004553">
    <property type="term" value="F:hydrolase activity, hydrolyzing O-glycosyl compounds"/>
    <property type="evidence" value="ECO:0007669"/>
    <property type="project" value="InterPro"/>
</dbReference>
<organism evidence="4 7">
    <name type="scientific">Algibacter amylolyticus</name>
    <dbReference type="NCBI Taxonomy" id="1608400"/>
    <lineage>
        <taxon>Bacteria</taxon>
        <taxon>Pseudomonadati</taxon>
        <taxon>Bacteroidota</taxon>
        <taxon>Flavobacteriia</taxon>
        <taxon>Flavobacteriales</taxon>
        <taxon>Flavobacteriaceae</taxon>
        <taxon>Algibacter</taxon>
    </lineage>
</organism>
<dbReference type="PROSITE" id="PS51762">
    <property type="entry name" value="GH16_2"/>
    <property type="match status" value="1"/>
</dbReference>
<dbReference type="AlphaFoldDB" id="A0A5M7B2Z6"/>
<reference evidence="4" key="3">
    <citation type="submission" date="2019-09" db="EMBL/GenBank/DDBJ databases">
        <authorList>
            <person name="Zhang D.-C."/>
        </authorList>
    </citation>
    <scope>NUCLEOTIDE SEQUENCE</scope>
    <source>
        <strain evidence="4">RU-4-M-4</strain>
    </source>
</reference>
<dbReference type="Proteomes" id="UP000315145">
    <property type="component" value="Unassembled WGS sequence"/>
</dbReference>
<evidence type="ECO:0000313" key="5">
    <source>
        <dbReference type="EMBL" id="TSJ74257.1"/>
    </source>
</evidence>
<dbReference type="Proteomes" id="UP000322315">
    <property type="component" value="Unassembled WGS sequence"/>
</dbReference>
<dbReference type="EMBL" id="VMBF01000008">
    <property type="protein sequence ID" value="TSJ74257.1"/>
    <property type="molecule type" value="Genomic_DNA"/>
</dbReference>
<keyword evidence="2" id="KW-0732">Signal</keyword>
<dbReference type="GO" id="GO:0005975">
    <property type="term" value="P:carbohydrate metabolic process"/>
    <property type="evidence" value="ECO:0007669"/>
    <property type="project" value="InterPro"/>
</dbReference>
<evidence type="ECO:0000313" key="4">
    <source>
        <dbReference type="EMBL" id="KAA5823769.1"/>
    </source>
</evidence>
<evidence type="ECO:0000313" key="6">
    <source>
        <dbReference type="Proteomes" id="UP000315145"/>
    </source>
</evidence>
<dbReference type="InterPro" id="IPR013320">
    <property type="entry name" value="ConA-like_dom_sf"/>
</dbReference>
<dbReference type="InterPro" id="IPR000757">
    <property type="entry name" value="Beta-glucanase-like"/>
</dbReference>
<comment type="similarity">
    <text evidence="1">Belongs to the glycosyl hydrolase 16 family.</text>
</comment>
<feature type="domain" description="GH16" evidence="3">
    <location>
        <begin position="27"/>
        <end position="380"/>
    </location>
</feature>
<evidence type="ECO:0000259" key="3">
    <source>
        <dbReference type="PROSITE" id="PS51762"/>
    </source>
</evidence>
<evidence type="ECO:0000313" key="7">
    <source>
        <dbReference type="Proteomes" id="UP000322315"/>
    </source>
</evidence>
<feature type="chain" id="PRO_5024346346" description="GH16 domain-containing protein" evidence="2">
    <location>
        <begin position="27"/>
        <end position="1015"/>
    </location>
</feature>
<proteinExistence type="inferred from homology"/>
<dbReference type="SUPFAM" id="SSF49899">
    <property type="entry name" value="Concanavalin A-like lectins/glucanases"/>
    <property type="match status" value="2"/>
</dbReference>
<dbReference type="RefSeq" id="WP_144117283.1">
    <property type="nucleotide sequence ID" value="NZ_JACHGE010000002.1"/>
</dbReference>
<evidence type="ECO:0000256" key="2">
    <source>
        <dbReference type="SAM" id="SignalP"/>
    </source>
</evidence>
<accession>A0A5M7B2Z6</accession>
<comment type="caution">
    <text evidence="4">The sequence shown here is derived from an EMBL/GenBank/DDBJ whole genome shotgun (WGS) entry which is preliminary data.</text>
</comment>